<feature type="non-terminal residue" evidence="1">
    <location>
        <position position="74"/>
    </location>
</feature>
<evidence type="ECO:0000313" key="1">
    <source>
        <dbReference type="EMBL" id="JAC81445.1"/>
    </source>
</evidence>
<name>A0A061SEZ4_9CHLO</name>
<sequence>MIDLRPTPQLATSEVIGALNKVPSGALDSIALNLAPSSLRQFVYEICWAVLQKEVSVTKLPIALRATQTDQGSM</sequence>
<accession>A0A061SEZ4</accession>
<organism evidence="1">
    <name type="scientific">Tetraselmis sp. GSL018</name>
    <dbReference type="NCBI Taxonomy" id="582737"/>
    <lineage>
        <taxon>Eukaryota</taxon>
        <taxon>Viridiplantae</taxon>
        <taxon>Chlorophyta</taxon>
        <taxon>core chlorophytes</taxon>
        <taxon>Chlorodendrophyceae</taxon>
        <taxon>Chlorodendrales</taxon>
        <taxon>Chlorodendraceae</taxon>
        <taxon>Tetraselmis</taxon>
    </lineage>
</organism>
<dbReference type="AlphaFoldDB" id="A0A061SEZ4"/>
<reference evidence="1" key="1">
    <citation type="submission" date="2014-05" db="EMBL/GenBank/DDBJ databases">
        <title>The transcriptome of the halophilic microalga Tetraselmis sp. GSL018 isolated from the Great Salt Lake, Utah.</title>
        <authorList>
            <person name="Jinkerson R.E."/>
            <person name="D'Adamo S."/>
            <person name="Posewitz M.C."/>
        </authorList>
    </citation>
    <scope>NUCLEOTIDE SEQUENCE</scope>
    <source>
        <strain evidence="1">GSL018</strain>
    </source>
</reference>
<protein>
    <submittedName>
        <fullName evidence="1">Uncharacterized protein</fullName>
    </submittedName>
</protein>
<dbReference type="EMBL" id="GBEZ01003716">
    <property type="protein sequence ID" value="JAC81445.1"/>
    <property type="molecule type" value="Transcribed_RNA"/>
</dbReference>
<proteinExistence type="predicted"/>
<gene>
    <name evidence="1" type="ORF">TSPGSL018_7913</name>
</gene>